<evidence type="ECO:0000256" key="2">
    <source>
        <dbReference type="SAM" id="SignalP"/>
    </source>
</evidence>
<sequence>MAPKSTLGALALLVSALSLTACASAPTNAFGAPDAQNSPSATTVVDQAAFETVEPSAVSAPGDDSTGIKAAAGVSQDPSIHPTATQPTETPAPDNTSNQEPVVSTAAPMPSSAAVARSQKIMDGTWVQQGAADLENYMDAVIHDGVIEVTYHLNHEELATPFWVGTFEAKGGNFSYVSHVDRAKLARAPYASDKETKEFTMEDGVLSFPMTYEGATRIIHLEKQHS</sequence>
<evidence type="ECO:0000313" key="4">
    <source>
        <dbReference type="Proteomes" id="UP000066203"/>
    </source>
</evidence>
<dbReference type="Proteomes" id="UP000066203">
    <property type="component" value="Chromosome"/>
</dbReference>
<proteinExistence type="predicted"/>
<evidence type="ECO:0000256" key="1">
    <source>
        <dbReference type="SAM" id="MobiDB-lite"/>
    </source>
</evidence>
<gene>
    <name evidence="3" type="ORF">RM6536_1573</name>
</gene>
<feature type="signal peptide" evidence="2">
    <location>
        <begin position="1"/>
        <end position="23"/>
    </location>
</feature>
<dbReference type="RefSeq" id="WP_060824724.1">
    <property type="nucleotide sequence ID" value="NZ_AP014938.1"/>
</dbReference>
<keyword evidence="2" id="KW-0732">Signal</keyword>
<reference evidence="4" key="1">
    <citation type="submission" date="2015-08" db="EMBL/GenBank/DDBJ databases">
        <title>Complete genome sequence of Rothia mucilaginosa strain NUM-Rm6536.</title>
        <authorList>
            <person name="Nambu T."/>
        </authorList>
    </citation>
    <scope>NUCLEOTIDE SEQUENCE [LARGE SCALE GENOMIC DNA]</scope>
    <source>
        <strain evidence="4">NUM-Rm6536</strain>
    </source>
</reference>
<organism evidence="3">
    <name type="scientific">Rothia mucilaginosa</name>
    <dbReference type="NCBI Taxonomy" id="43675"/>
    <lineage>
        <taxon>Bacteria</taxon>
        <taxon>Bacillati</taxon>
        <taxon>Actinomycetota</taxon>
        <taxon>Actinomycetes</taxon>
        <taxon>Micrococcales</taxon>
        <taxon>Micrococcaceae</taxon>
        <taxon>Rothia</taxon>
    </lineage>
</organism>
<name>A0A0K2S1A8_9MICC</name>
<dbReference type="PATRIC" id="fig|43675.28.peg.1611"/>
<dbReference type="EMBL" id="AP014938">
    <property type="protein sequence ID" value="BAS20820.1"/>
    <property type="molecule type" value="Genomic_DNA"/>
</dbReference>
<feature type="region of interest" description="Disordered" evidence="1">
    <location>
        <begin position="55"/>
        <end position="107"/>
    </location>
</feature>
<dbReference type="PROSITE" id="PS51257">
    <property type="entry name" value="PROKAR_LIPOPROTEIN"/>
    <property type="match status" value="1"/>
</dbReference>
<protein>
    <submittedName>
        <fullName evidence="3">Phage protein</fullName>
    </submittedName>
</protein>
<accession>A0A0K2S1A8</accession>
<dbReference type="AlphaFoldDB" id="A0A0K2S1A8"/>
<evidence type="ECO:0000313" key="3">
    <source>
        <dbReference type="EMBL" id="BAS20820.1"/>
    </source>
</evidence>
<feature type="chain" id="PRO_5038748746" evidence="2">
    <location>
        <begin position="24"/>
        <end position="226"/>
    </location>
</feature>
<feature type="compositionally biased region" description="Low complexity" evidence="1">
    <location>
        <begin position="82"/>
        <end position="93"/>
    </location>
</feature>